<dbReference type="Pfam" id="PF05699">
    <property type="entry name" value="Dimer_Tnp_hAT"/>
    <property type="match status" value="1"/>
</dbReference>
<name>A0ABQ9GC86_9NEOP</name>
<accession>A0ABQ9GC86</accession>
<dbReference type="InterPro" id="IPR008906">
    <property type="entry name" value="HATC_C_dom"/>
</dbReference>
<organism evidence="2 3">
    <name type="scientific">Dryococelus australis</name>
    <dbReference type="NCBI Taxonomy" id="614101"/>
    <lineage>
        <taxon>Eukaryota</taxon>
        <taxon>Metazoa</taxon>
        <taxon>Ecdysozoa</taxon>
        <taxon>Arthropoda</taxon>
        <taxon>Hexapoda</taxon>
        <taxon>Insecta</taxon>
        <taxon>Pterygota</taxon>
        <taxon>Neoptera</taxon>
        <taxon>Polyneoptera</taxon>
        <taxon>Phasmatodea</taxon>
        <taxon>Verophasmatodea</taxon>
        <taxon>Anareolatae</taxon>
        <taxon>Phasmatidae</taxon>
        <taxon>Eurycanthinae</taxon>
        <taxon>Dryococelus</taxon>
    </lineage>
</organism>
<evidence type="ECO:0000313" key="3">
    <source>
        <dbReference type="Proteomes" id="UP001159363"/>
    </source>
</evidence>
<gene>
    <name evidence="2" type="ORF">PR048_028816</name>
</gene>
<evidence type="ECO:0000313" key="2">
    <source>
        <dbReference type="EMBL" id="KAJ8869807.1"/>
    </source>
</evidence>
<sequence length="129" mass="14916">MVDALCTQLDNRFQGMKYIDTYQVIQPEILVNASEKDVHNKAVDFVFWMMCLEHSRKFEKLISAKELADLLIVDHSTLSLTYPDVFTLCIVYLTVPVTLAKNEWSFSKLKVIKNYLPSSMVQERHSNLA</sequence>
<comment type="caution">
    <text evidence="2">The sequence shown here is derived from an EMBL/GenBank/DDBJ whole genome shotgun (WGS) entry which is preliminary data.</text>
</comment>
<evidence type="ECO:0000259" key="1">
    <source>
        <dbReference type="Pfam" id="PF05699"/>
    </source>
</evidence>
<keyword evidence="3" id="KW-1185">Reference proteome</keyword>
<dbReference type="EMBL" id="JARBHB010000013">
    <property type="protein sequence ID" value="KAJ8869807.1"/>
    <property type="molecule type" value="Genomic_DNA"/>
</dbReference>
<proteinExistence type="predicted"/>
<feature type="non-terminal residue" evidence="2">
    <location>
        <position position="129"/>
    </location>
</feature>
<dbReference type="Proteomes" id="UP001159363">
    <property type="component" value="Chromosome 12"/>
</dbReference>
<protein>
    <recommendedName>
        <fullName evidence="1">HAT C-terminal dimerisation domain-containing protein</fullName>
    </recommendedName>
</protein>
<feature type="domain" description="HAT C-terminal dimerisation" evidence="1">
    <location>
        <begin position="77"/>
        <end position="129"/>
    </location>
</feature>
<reference evidence="2 3" key="1">
    <citation type="submission" date="2023-02" db="EMBL/GenBank/DDBJ databases">
        <title>LHISI_Scaffold_Assembly.</title>
        <authorList>
            <person name="Stuart O.P."/>
            <person name="Cleave R."/>
            <person name="Magrath M.J.L."/>
            <person name="Mikheyev A.S."/>
        </authorList>
    </citation>
    <scope>NUCLEOTIDE SEQUENCE [LARGE SCALE GENOMIC DNA]</scope>
    <source>
        <strain evidence="2">Daus_M_001</strain>
        <tissue evidence="2">Leg muscle</tissue>
    </source>
</reference>